<dbReference type="InterPro" id="IPR006578">
    <property type="entry name" value="MADF-dom"/>
</dbReference>
<feature type="region of interest" description="Disordered" evidence="1">
    <location>
        <begin position="294"/>
        <end position="322"/>
    </location>
</feature>
<feature type="compositionally biased region" description="Basic residues" evidence="1">
    <location>
        <begin position="303"/>
        <end position="312"/>
    </location>
</feature>
<dbReference type="OrthoDB" id="8110414at2759"/>
<name>A0A8J4XNM9_CHIOP</name>
<evidence type="ECO:0000256" key="1">
    <source>
        <dbReference type="SAM" id="MobiDB-lite"/>
    </source>
</evidence>
<dbReference type="PANTHER" id="PTHR12243">
    <property type="entry name" value="MADF DOMAIN TRANSCRIPTION FACTOR"/>
    <property type="match status" value="1"/>
</dbReference>
<comment type="caution">
    <text evidence="3">The sequence shown here is derived from an EMBL/GenBank/DDBJ whole genome shotgun (WGS) entry which is preliminary data.</text>
</comment>
<accession>A0A8J4XNM9</accession>
<feature type="region of interest" description="Disordered" evidence="1">
    <location>
        <begin position="406"/>
        <end position="485"/>
    </location>
</feature>
<proteinExistence type="predicted"/>
<dbReference type="PROSITE" id="PS51029">
    <property type="entry name" value="MADF"/>
    <property type="match status" value="1"/>
</dbReference>
<gene>
    <name evidence="3" type="primary">Adf1_0</name>
    <name evidence="3" type="ORF">GWK47_021345</name>
</gene>
<dbReference type="Proteomes" id="UP000770661">
    <property type="component" value="Unassembled WGS sequence"/>
</dbReference>
<keyword evidence="4" id="KW-1185">Reference proteome</keyword>
<evidence type="ECO:0000313" key="3">
    <source>
        <dbReference type="EMBL" id="KAG0711111.1"/>
    </source>
</evidence>
<feature type="region of interest" description="Disordered" evidence="1">
    <location>
        <begin position="149"/>
        <end position="169"/>
    </location>
</feature>
<dbReference type="SUPFAM" id="SSF57997">
    <property type="entry name" value="Tropomyosin"/>
    <property type="match status" value="1"/>
</dbReference>
<feature type="compositionally biased region" description="Pro residues" evidence="1">
    <location>
        <begin position="608"/>
        <end position="622"/>
    </location>
</feature>
<dbReference type="InterPro" id="IPR039353">
    <property type="entry name" value="TF_Adf1"/>
</dbReference>
<dbReference type="AlphaFoldDB" id="A0A8J4XNM9"/>
<feature type="compositionally biased region" description="Basic and acidic residues" evidence="1">
    <location>
        <begin position="474"/>
        <end position="485"/>
    </location>
</feature>
<feature type="region of interest" description="Disordered" evidence="1">
    <location>
        <begin position="534"/>
        <end position="630"/>
    </location>
</feature>
<feature type="compositionally biased region" description="Basic and acidic residues" evidence="1">
    <location>
        <begin position="536"/>
        <end position="549"/>
    </location>
</feature>
<protein>
    <submittedName>
        <fullName evidence="3">Transcription factor Adf-1</fullName>
    </submittedName>
</protein>
<feature type="compositionally biased region" description="Acidic residues" evidence="1">
    <location>
        <begin position="592"/>
        <end position="606"/>
    </location>
</feature>
<evidence type="ECO:0000259" key="2">
    <source>
        <dbReference type="PROSITE" id="PS51029"/>
    </source>
</evidence>
<feature type="compositionally biased region" description="Low complexity" evidence="1">
    <location>
        <begin position="420"/>
        <end position="440"/>
    </location>
</feature>
<dbReference type="SMART" id="SM00595">
    <property type="entry name" value="MADF"/>
    <property type="match status" value="1"/>
</dbReference>
<dbReference type="Gene3D" id="1.20.5.340">
    <property type="match status" value="1"/>
</dbReference>
<dbReference type="PANTHER" id="PTHR12243:SF67">
    <property type="entry name" value="COREPRESSOR OF PANGOLIN, ISOFORM A-RELATED"/>
    <property type="match status" value="1"/>
</dbReference>
<sequence length="691" mass="76396">MDKELGWWKGSHVPQPVAATPEQTHVRMWIERHDKLLISSVAQNPWLYDATHESYKDNIAKRESWASIATHLDIDVEECKKRWTNLRDRYVRMRRINAKALHIGSGADAISTLKWNLFPSIDALLHNTTQRRKVNRMFERKLDALLESSGHGSQVMPSPRVRHGLRTPPPQAQTGWTWRNYCHYLEGSGGSAVPCALCVWPGGELGHRSTTMSGHLAGRLGETWRTRSPLVSGLSWPEHIILDESGLAQVALPVEAGEGSAMPDVEASAMPGVEASAMPGVEAKVMPGVGARAMPGVEASGKTHARKKKASRKGNEESPSWQQRFVAAFEKNVAAREQRNNPADIIGECIATQLRTVKDPERQSGIACELFAALHKAMYNQGGGDSEQGRKRPRGRLFNAMNVIHPGALDAEKSSPGARTSWPSSQPTPTTSDSDSNDASTRPHRDTTPAEEAPAYSGVKIKSEPLEDDETEDHNERDRKKMRLSEDFSGRWEKVPIAAGEDFEEELECETDPFAFTLDGRPIKQEMEWIDEDVDGVDKKVDGVDKEVDGVDEEVDGVDKEVDGVDEEVDGVDKEVDGVDKEVDGVDKEVDGVDEEVDGVDEEVEEPASPPEPSPPPPPPPLAEEKKQEMFKLKLPGGKSIPVTFITDPKQVQTNTHLRGYTTAREKTSCEDMAIRHPPARPYYRAGKNLV</sequence>
<organism evidence="3 4">
    <name type="scientific">Chionoecetes opilio</name>
    <name type="common">Atlantic snow crab</name>
    <name type="synonym">Cancer opilio</name>
    <dbReference type="NCBI Taxonomy" id="41210"/>
    <lineage>
        <taxon>Eukaryota</taxon>
        <taxon>Metazoa</taxon>
        <taxon>Ecdysozoa</taxon>
        <taxon>Arthropoda</taxon>
        <taxon>Crustacea</taxon>
        <taxon>Multicrustacea</taxon>
        <taxon>Malacostraca</taxon>
        <taxon>Eumalacostraca</taxon>
        <taxon>Eucarida</taxon>
        <taxon>Decapoda</taxon>
        <taxon>Pleocyemata</taxon>
        <taxon>Brachyura</taxon>
        <taxon>Eubrachyura</taxon>
        <taxon>Majoidea</taxon>
        <taxon>Majidae</taxon>
        <taxon>Chionoecetes</taxon>
    </lineage>
</organism>
<dbReference type="EMBL" id="JACEEZ010023608">
    <property type="protein sequence ID" value="KAG0711111.1"/>
    <property type="molecule type" value="Genomic_DNA"/>
</dbReference>
<evidence type="ECO:0000313" key="4">
    <source>
        <dbReference type="Proteomes" id="UP000770661"/>
    </source>
</evidence>
<feature type="compositionally biased region" description="Basic and acidic residues" evidence="1">
    <location>
        <begin position="571"/>
        <end position="591"/>
    </location>
</feature>
<reference evidence="3" key="1">
    <citation type="submission" date="2020-07" db="EMBL/GenBank/DDBJ databases">
        <title>The High-quality genome of the commercially important snow crab, Chionoecetes opilio.</title>
        <authorList>
            <person name="Jeong J.-H."/>
            <person name="Ryu S."/>
        </authorList>
    </citation>
    <scope>NUCLEOTIDE SEQUENCE</scope>
    <source>
        <strain evidence="3">MADBK_172401_WGS</strain>
        <tissue evidence="3">Digestive gland</tissue>
    </source>
</reference>
<feature type="domain" description="MADF" evidence="2">
    <location>
        <begin position="36"/>
        <end position="129"/>
    </location>
</feature>
<dbReference type="Pfam" id="PF10545">
    <property type="entry name" value="MADF_DNA_bdg"/>
    <property type="match status" value="1"/>
</dbReference>